<comment type="caution">
    <text evidence="4">The sequence shown here is derived from an EMBL/GenBank/DDBJ whole genome shotgun (WGS) entry which is preliminary data.</text>
</comment>
<evidence type="ECO:0000313" key="4">
    <source>
        <dbReference type="EMBL" id="KAK2167530.1"/>
    </source>
</evidence>
<evidence type="ECO:0008006" key="6">
    <source>
        <dbReference type="Google" id="ProtNLM"/>
    </source>
</evidence>
<feature type="domain" description="UBA" evidence="2">
    <location>
        <begin position="1"/>
        <end position="29"/>
    </location>
</feature>
<feature type="region of interest" description="Disordered" evidence="1">
    <location>
        <begin position="33"/>
        <end position="110"/>
    </location>
</feature>
<dbReference type="InterPro" id="IPR029071">
    <property type="entry name" value="Ubiquitin-like_domsf"/>
</dbReference>
<dbReference type="PANTHER" id="PTHR12904">
    <property type="match status" value="1"/>
</dbReference>
<dbReference type="InterPro" id="IPR006553">
    <property type="entry name" value="Leu-rich_rpt_Cys-con_subtyp"/>
</dbReference>
<evidence type="ECO:0000259" key="2">
    <source>
        <dbReference type="PROSITE" id="PS50030"/>
    </source>
</evidence>
<evidence type="ECO:0000259" key="3">
    <source>
        <dbReference type="PROSITE" id="PS50033"/>
    </source>
</evidence>
<accession>A0AAD9NEY1</accession>
<evidence type="ECO:0000256" key="1">
    <source>
        <dbReference type="SAM" id="MobiDB-lite"/>
    </source>
</evidence>
<feature type="compositionally biased region" description="Pro residues" evidence="1">
    <location>
        <begin position="270"/>
        <end position="290"/>
    </location>
</feature>
<dbReference type="InterPro" id="IPR051341">
    <property type="entry name" value="Zyg-11_UBL_adapter"/>
</dbReference>
<gene>
    <name evidence="4" type="ORF">NP493_1271g01011</name>
</gene>
<sequence length="885" mass="97100">MGFAVDDCRDAVQAGKLTVEAAVEWILAGKPSVEVSPTNTSRLRLGQSTSVPIGSNPFSDPKPVPEGDSPGAYVSPLDDPPGEPILQSRLHGTEEQRREKERFEEQQRNEAKKKAIAEKKAQKEEHTRILAQIKEDREVQRLRMSSGGSRAPTGGVVGHAPRATESVETVTKHDECVLQIRLPDGRALKKTFPSDAMLGEVWEFVKEKCNNHDGMCLMQPFPHQEFGEAHMRSTLKDLQLVPTGSLVLKKVQTPQVTHTAMSGVTGVSEEPPPPTPSEPPHPDPPPPQAPSHPHHMHSSATSNPESSHKWGSGHTLMDEGESLEQNRGGGNNPMQEHVEEPEDEDDMDVEEEGEDEEAVPFGAPLPPPDWEHFPGMHFPENHHMWGEGQRLIGIVWDDDNLPHHRQNPNQLAAEAARQRYARCPPAEQVQEGTHVVLSPQQSVTPLLQTVMRHVSGRICDTRHPIVGLQGLPAQLASRVLEHLVKERLLCPRTLQTFISSHLHSINLDSYPYNTNELLSALRHHTNLVSLSLCNSPLITDKGLHPLAGLKRLRSLNLGGCRQLTNNCLVLVTELPALTTLCLADVGVTNEGVVASIPRCTQLQRLDLNRTQVNQQIFPALQALPNLKCLGLEQTKLTSLEGVQYLSTLEVLSVCGTQVDTASMSCLSRINSLIALNIAISQNIDGDTALEQLSGLRLQSLQLPSRLSTTDHGMSFITAMPLHTLDLTNYINIGDTGIEHVGRIHSLQRLILSNTKVTDVGMAALTALKNLQELVLNRTAVTDTGAAFIGALTNLKDLSLSQTCISNQFLKSGALNKCIFLAKLNLCKTNISDKGVTRLRLPNLTLLNVDGTRVRSATVEMLPGCPRLQKVYWEQLLNPEDSDDSS</sequence>
<dbReference type="Pfam" id="PF00789">
    <property type="entry name" value="UBX"/>
    <property type="match status" value="1"/>
</dbReference>
<protein>
    <recommendedName>
        <fullName evidence="6">UBX domain-containing protein</fullName>
    </recommendedName>
</protein>
<dbReference type="SMART" id="SM00367">
    <property type="entry name" value="LRR_CC"/>
    <property type="match status" value="4"/>
</dbReference>
<dbReference type="Gene3D" id="3.80.10.10">
    <property type="entry name" value="Ribonuclease Inhibitor"/>
    <property type="match status" value="2"/>
</dbReference>
<dbReference type="SUPFAM" id="SSF54236">
    <property type="entry name" value="Ubiquitin-like"/>
    <property type="match status" value="1"/>
</dbReference>
<evidence type="ECO:0000313" key="5">
    <source>
        <dbReference type="Proteomes" id="UP001209878"/>
    </source>
</evidence>
<dbReference type="EMBL" id="JAODUO010001270">
    <property type="protein sequence ID" value="KAK2167530.1"/>
    <property type="molecule type" value="Genomic_DNA"/>
</dbReference>
<dbReference type="SMART" id="SM00166">
    <property type="entry name" value="UBX"/>
    <property type="match status" value="1"/>
</dbReference>
<reference evidence="4" key="1">
    <citation type="journal article" date="2023" name="Mol. Biol. Evol.">
        <title>Third-Generation Sequencing Reveals the Adaptive Role of the Epigenome in Three Deep-Sea Polychaetes.</title>
        <authorList>
            <person name="Perez M."/>
            <person name="Aroh O."/>
            <person name="Sun Y."/>
            <person name="Lan Y."/>
            <person name="Juniper S.K."/>
            <person name="Young C.R."/>
            <person name="Angers B."/>
            <person name="Qian P.Y."/>
        </authorList>
    </citation>
    <scope>NUCLEOTIDE SEQUENCE</scope>
    <source>
        <strain evidence="4">R07B-5</strain>
    </source>
</reference>
<dbReference type="PROSITE" id="PS50033">
    <property type="entry name" value="UBX"/>
    <property type="match status" value="1"/>
</dbReference>
<keyword evidence="5" id="KW-1185">Reference proteome</keyword>
<feature type="compositionally biased region" description="Basic and acidic residues" evidence="1">
    <location>
        <begin position="91"/>
        <end position="110"/>
    </location>
</feature>
<proteinExistence type="predicted"/>
<feature type="domain" description="UBX" evidence="3">
    <location>
        <begin position="171"/>
        <end position="248"/>
    </location>
</feature>
<name>A0AAD9NEY1_RIDPI</name>
<dbReference type="PROSITE" id="PS50030">
    <property type="entry name" value="UBA"/>
    <property type="match status" value="1"/>
</dbReference>
<dbReference type="InterPro" id="IPR032675">
    <property type="entry name" value="LRR_dom_sf"/>
</dbReference>
<dbReference type="AlphaFoldDB" id="A0AAD9NEY1"/>
<dbReference type="InterPro" id="IPR015940">
    <property type="entry name" value="UBA"/>
</dbReference>
<feature type="region of interest" description="Disordered" evidence="1">
    <location>
        <begin position="252"/>
        <end position="358"/>
    </location>
</feature>
<dbReference type="Gene3D" id="3.10.20.90">
    <property type="entry name" value="Phosphatidylinositol 3-kinase Catalytic Subunit, Chain A, domain 1"/>
    <property type="match status" value="1"/>
</dbReference>
<feature type="compositionally biased region" description="Polar residues" evidence="1">
    <location>
        <begin position="252"/>
        <end position="262"/>
    </location>
</feature>
<dbReference type="PANTHER" id="PTHR12904:SF23">
    <property type="entry name" value="PROTEIN ZER-1 HOMOLOG"/>
    <property type="match status" value="1"/>
</dbReference>
<organism evidence="4 5">
    <name type="scientific">Ridgeia piscesae</name>
    <name type="common">Tubeworm</name>
    <dbReference type="NCBI Taxonomy" id="27915"/>
    <lineage>
        <taxon>Eukaryota</taxon>
        <taxon>Metazoa</taxon>
        <taxon>Spiralia</taxon>
        <taxon>Lophotrochozoa</taxon>
        <taxon>Annelida</taxon>
        <taxon>Polychaeta</taxon>
        <taxon>Sedentaria</taxon>
        <taxon>Canalipalpata</taxon>
        <taxon>Sabellida</taxon>
        <taxon>Siboglinidae</taxon>
        <taxon>Ridgeia</taxon>
    </lineage>
</organism>
<feature type="compositionally biased region" description="Acidic residues" evidence="1">
    <location>
        <begin position="339"/>
        <end position="358"/>
    </location>
</feature>
<dbReference type="Proteomes" id="UP001209878">
    <property type="component" value="Unassembled WGS sequence"/>
</dbReference>
<dbReference type="InterPro" id="IPR001012">
    <property type="entry name" value="UBX_dom"/>
</dbReference>
<feature type="compositionally biased region" description="Polar residues" evidence="1">
    <location>
        <begin position="35"/>
        <end position="58"/>
    </location>
</feature>
<dbReference type="SUPFAM" id="SSF52058">
    <property type="entry name" value="L domain-like"/>
    <property type="match status" value="1"/>
</dbReference>